<evidence type="ECO:0000313" key="1">
    <source>
        <dbReference type="EMBL" id="RAK87001.1"/>
    </source>
</evidence>
<gene>
    <name evidence="1" type="ORF">BO79DRAFT_33898</name>
</gene>
<proteinExistence type="predicted"/>
<reference evidence="1" key="1">
    <citation type="submission" date="2018-02" db="EMBL/GenBank/DDBJ databases">
        <title>The genomes of Aspergillus section Nigri reveals drivers in fungal speciation.</title>
        <authorList>
            <consortium name="DOE Joint Genome Institute"/>
            <person name="Vesth T.C."/>
            <person name="Nybo J."/>
            <person name="Theobald S."/>
            <person name="Brandl J."/>
            <person name="Frisvad J.C."/>
            <person name="Nielsen K.F."/>
            <person name="Lyhne E.K."/>
            <person name="Kogle M.E."/>
            <person name="Kuo A."/>
            <person name="Riley R."/>
            <person name="Clum A."/>
            <person name="Nolan M."/>
            <person name="Lipzen A."/>
            <person name="Salamov A."/>
            <person name="Henrissat B."/>
            <person name="Wiebenga A."/>
            <person name="De vries R.P."/>
            <person name="Grigoriev I.V."/>
            <person name="Mortensen U.H."/>
            <person name="Andersen M.R."/>
            <person name="Baker S.E."/>
        </authorList>
    </citation>
    <scope>NUCLEOTIDE SEQUENCE</scope>
    <source>
        <strain evidence="1">CBS 115574</strain>
    </source>
</reference>
<dbReference type="EMBL" id="KZ824557">
    <property type="protein sequence ID" value="RAK87001.1"/>
    <property type="molecule type" value="Genomic_DNA"/>
</dbReference>
<evidence type="ECO:0000313" key="2">
    <source>
        <dbReference type="Proteomes" id="UP000249748"/>
    </source>
</evidence>
<organism evidence="1 2">
    <name type="scientific">Aspergillus costaricaensis CBS 115574</name>
    <dbReference type="NCBI Taxonomy" id="1448317"/>
    <lineage>
        <taxon>Eukaryota</taxon>
        <taxon>Fungi</taxon>
        <taxon>Dikarya</taxon>
        <taxon>Ascomycota</taxon>
        <taxon>Pezizomycotina</taxon>
        <taxon>Eurotiomycetes</taxon>
        <taxon>Eurotiomycetidae</taxon>
        <taxon>Eurotiales</taxon>
        <taxon>Aspergillaceae</taxon>
        <taxon>Aspergillus</taxon>
        <taxon>Aspergillus subgen. Circumdati</taxon>
    </lineage>
</organism>
<name>A0ACD1IA91_9EURO</name>
<accession>A0ACD1IA91</accession>
<protein>
    <submittedName>
        <fullName evidence="1">Uncharacterized protein</fullName>
    </submittedName>
</protein>
<keyword evidence="2" id="KW-1185">Reference proteome</keyword>
<sequence length="227" mass="25371">MATILYMIYPPNAAIQSSAGDTVELLFGGRIDWHQRHVVSCRFQTVSFSHGGCVCLPAKLFVSCFTLFPAASTSCLRRHNFGQKRCHLFPRLIYRYCWRGTHDIVTRSYPLSGPSPWAHLDFRTSILLELVASCFDPLILFLAELFAFGPRLSCKPSVVCMGNGSARPHTLIKDFLVRFDHTQPRPPPIPAPLSSMNNLFAFLGHMDADRMGLVHSETDRSDDAGGK</sequence>
<dbReference type="Proteomes" id="UP000249748">
    <property type="component" value="Unassembled WGS sequence"/>
</dbReference>